<evidence type="ECO:0000313" key="6">
    <source>
        <dbReference type="EMBL" id="MCS3709959.1"/>
    </source>
</evidence>
<dbReference type="PANTHER" id="PTHR13610">
    <property type="entry name" value="METHYLTRANSFERASE DOMAIN-CONTAINING PROTEIN"/>
    <property type="match status" value="1"/>
</dbReference>
<keyword evidence="4" id="KW-1133">Transmembrane helix</keyword>
<name>A0A9X2Q4I7_9BACT</name>
<evidence type="ECO:0000256" key="1">
    <source>
        <dbReference type="ARBA" id="ARBA00022603"/>
    </source>
</evidence>
<feature type="transmembrane region" description="Helical" evidence="4">
    <location>
        <begin position="21"/>
        <end position="41"/>
    </location>
</feature>
<dbReference type="InterPro" id="IPR026170">
    <property type="entry name" value="FAM173A/B"/>
</dbReference>
<keyword evidence="4" id="KW-0472">Membrane</keyword>
<keyword evidence="3" id="KW-0949">S-adenosyl-L-methionine</keyword>
<evidence type="ECO:0000256" key="4">
    <source>
        <dbReference type="SAM" id="Phobius"/>
    </source>
</evidence>
<dbReference type="PANTHER" id="PTHR13610:SF11">
    <property type="entry name" value="METHYLTRANSFERASE DOMAIN-CONTAINING PROTEIN"/>
    <property type="match status" value="1"/>
</dbReference>
<evidence type="ECO:0000259" key="5">
    <source>
        <dbReference type="Pfam" id="PF13649"/>
    </source>
</evidence>
<dbReference type="EMBL" id="JANUAE010000004">
    <property type="protein sequence ID" value="MCS3709959.1"/>
    <property type="molecule type" value="Genomic_DNA"/>
</dbReference>
<keyword evidence="4" id="KW-0812">Transmembrane</keyword>
<dbReference type="SUPFAM" id="SSF53335">
    <property type="entry name" value="S-adenosyl-L-methionine-dependent methyltransferases"/>
    <property type="match status" value="1"/>
</dbReference>
<dbReference type="GO" id="GO:0016279">
    <property type="term" value="F:protein-lysine N-methyltransferase activity"/>
    <property type="evidence" value="ECO:0007669"/>
    <property type="project" value="InterPro"/>
</dbReference>
<keyword evidence="2" id="KW-0808">Transferase</keyword>
<dbReference type="RefSeq" id="WP_259123954.1">
    <property type="nucleotide sequence ID" value="NZ_JANTZO010000005.1"/>
</dbReference>
<dbReference type="GO" id="GO:0032259">
    <property type="term" value="P:methylation"/>
    <property type="evidence" value="ECO:0007669"/>
    <property type="project" value="UniProtKB-KW"/>
</dbReference>
<gene>
    <name evidence="6" type="ORF">GGP61_001563</name>
</gene>
<dbReference type="CDD" id="cd02440">
    <property type="entry name" value="AdoMet_MTases"/>
    <property type="match status" value="1"/>
</dbReference>
<sequence length="213" mass="23904">MLKDKLFSATKSLSRFTAQTFACTALIFFSVWGGMELWFAYSEKGAPYVTTDRAVVYEMLEAVDVSSEDVVYDLGSGDGRIPIAAAKKYGARGVGVEIDSSLVVRSRARAEEVGVASQVEFRRQDLFNTDLSDATVVTLYLFRDMNIRLRPKLLRQLDPGDRIVSHDFGMGRWEPDRVIDGGPDKTGRATLYVWTVPEKIPQRLLQIPEDLQE</sequence>
<evidence type="ECO:0000256" key="2">
    <source>
        <dbReference type="ARBA" id="ARBA00022679"/>
    </source>
</evidence>
<accession>A0A9X2Q4I7</accession>
<proteinExistence type="predicted"/>
<dbReference type="Gene3D" id="3.40.50.150">
    <property type="entry name" value="Vaccinia Virus protein VP39"/>
    <property type="match status" value="1"/>
</dbReference>
<dbReference type="InterPro" id="IPR029063">
    <property type="entry name" value="SAM-dependent_MTases_sf"/>
</dbReference>
<organism evidence="6 7">
    <name type="scientific">Salinibacter ruber</name>
    <dbReference type="NCBI Taxonomy" id="146919"/>
    <lineage>
        <taxon>Bacteria</taxon>
        <taxon>Pseudomonadati</taxon>
        <taxon>Rhodothermota</taxon>
        <taxon>Rhodothermia</taxon>
        <taxon>Rhodothermales</taxon>
        <taxon>Salinibacteraceae</taxon>
        <taxon>Salinibacter</taxon>
    </lineage>
</organism>
<dbReference type="AlphaFoldDB" id="A0A9X2Q4I7"/>
<dbReference type="Proteomes" id="UP001155057">
    <property type="component" value="Unassembled WGS sequence"/>
</dbReference>
<evidence type="ECO:0000256" key="3">
    <source>
        <dbReference type="ARBA" id="ARBA00022691"/>
    </source>
</evidence>
<reference evidence="6" key="1">
    <citation type="submission" date="2022-08" db="EMBL/GenBank/DDBJ databases">
        <title>Genomic Encyclopedia of Type Strains, Phase V (KMG-V): Genome sequencing to study the core and pangenomes of soil and plant-associated prokaryotes.</title>
        <authorList>
            <person name="Whitman W."/>
        </authorList>
    </citation>
    <scope>NUCLEOTIDE SEQUENCE</scope>
    <source>
        <strain evidence="6">SP3049</strain>
    </source>
</reference>
<feature type="domain" description="Methyltransferase" evidence="5">
    <location>
        <begin position="71"/>
        <end position="147"/>
    </location>
</feature>
<protein>
    <submittedName>
        <fullName evidence="6">SAM-dependent methyltransferase</fullName>
    </submittedName>
</protein>
<comment type="caution">
    <text evidence="6">The sequence shown here is derived from an EMBL/GenBank/DDBJ whole genome shotgun (WGS) entry which is preliminary data.</text>
</comment>
<keyword evidence="1 6" id="KW-0489">Methyltransferase</keyword>
<dbReference type="InterPro" id="IPR041698">
    <property type="entry name" value="Methyltransf_25"/>
</dbReference>
<dbReference type="Pfam" id="PF13649">
    <property type="entry name" value="Methyltransf_25"/>
    <property type="match status" value="1"/>
</dbReference>
<evidence type="ECO:0000313" key="7">
    <source>
        <dbReference type="Proteomes" id="UP001155057"/>
    </source>
</evidence>